<dbReference type="RefSeq" id="XP_043003331.1">
    <property type="nucleotide sequence ID" value="XM_043159726.1"/>
</dbReference>
<feature type="region of interest" description="Disordered" evidence="1">
    <location>
        <begin position="1163"/>
        <end position="1211"/>
    </location>
</feature>
<feature type="region of interest" description="Disordered" evidence="1">
    <location>
        <begin position="1002"/>
        <end position="1094"/>
    </location>
</feature>
<sequence length="1310" mass="140207">MHHYSQHSLVDEHEDGIRIHDWVAQQYPMSQGIEQGKLHKPTLDTVNDDEDRFLKDETDVESDYSQLELPPMTFRISGDSYESSSESETQNLGTEKPLPLPPSSDSLAYHSPSPSVSAPTAELSRSRKPSLVSLSGYHLPSSVQVIASPRPSLVSLSRQSSLNGHFPHLGVPHSRQPSLNRQPSLPLLSPSSSITLSEEDDKLEIYAKCPSQEGVNNTVIAHKRSPSKANSLSRDETNIHILSRSGSGSSGSSSSLRRLSSVRSCQSIMGSLNDRRAYPRHSSAGNTSNSVPYPATRRHHLHSPSLPSLLTSTPTPSMSCHITDSSHVTSPSFDDGDSQVTHQYTLDSSPVSTSLSTPPPTATFGPSSSISGVAAETTNVATLRNRDAVYIDAFDSAEVQRRLAELLIASGTASVVGGDAHFSERNKGQIIESSDDFVHSGREPCQPMSSQTELPSQSLTSHKGYVLKSPKEEQSHWSPSSSNEHLPLSPTTVSSGQSDTIAKLPATSDSYSYGVGFGTVPLMAIGIMGGGVPSNARNPKPKKRKADTEKKKRKSLMGGKDNSNSGKSDYIADNADGRVDDGATTKPPRQRFVSLIARAIGSGNGTNSTNSASSPVSPVLSPTSANPTSSGSGSTPHPGITLGLETASSHHEPLSSSRSRSDSMISHQEIPVSSTGISSAPTLSNMPSELTPHIVPFTRMRSSSNASRASPLRIEVLPYAPCPATAVTPAPAASTPTSASRGRSISITGGLTTPLPPPITPGRMRSESQTSEISNISWSSTSGNVFTPMSPPSASLSLMPDRFLPPKDARGGSELIEEDEKICERFEEASDEEARSDVSDMEDDGAYYVKSFERSFGDKNRLRSPKSREFEDRDDGDTTETEEMVRDLSPKSTKPSSRHLSRPSSGTLSSKPILLPISPPPSIEPSPISPVQMTQTTTDLLDSDPFAATSLTLITGRNTTTPTVYFQDHPSPFLVPSIETRRDTSSNFPYISRSAYASKSASTLHKAESTNPPTSSPYSKAKSLMSPGDLPKPRKQVNIPALSMANSNTQTTTSGSKSSPTSPLRGDRSQLSPPNSPTFPRSRTPTKSGSRMSVVSGMISRFTFGNLANRTREMPAAIPLPPPTPGEGVEANTTYFSPPLPTPVTTPTIEAAKLPLPLEKQLTTPFSELEVGVEPDGDVDDGDDSMYEPPSPTTPSSPHVDASSRRGSGGSRLSLSYIRAKRYLLVVNGAGLSGERPFESVKEWCKNLGEVRRCTRKPNGDLHLEFKRGSIPDALCRNQTINIEGAGSVNLSWHRGKDKTAKSSNVAARV</sequence>
<dbReference type="Proteomes" id="UP001049176">
    <property type="component" value="Chromosome 10"/>
</dbReference>
<feature type="compositionally biased region" description="Polar residues" evidence="1">
    <location>
        <begin position="476"/>
        <end position="499"/>
    </location>
</feature>
<feature type="region of interest" description="Disordered" evidence="1">
    <location>
        <begin position="727"/>
        <end position="818"/>
    </location>
</feature>
<name>A0A9P7RPC2_9AGAR</name>
<feature type="region of interest" description="Disordered" evidence="1">
    <location>
        <begin position="58"/>
        <end position="125"/>
    </location>
</feature>
<feature type="compositionally biased region" description="Pro residues" evidence="1">
    <location>
        <begin position="917"/>
        <end position="928"/>
    </location>
</feature>
<dbReference type="GeneID" id="66071857"/>
<dbReference type="EMBL" id="CM032190">
    <property type="protein sequence ID" value="KAG7086860.1"/>
    <property type="molecule type" value="Genomic_DNA"/>
</dbReference>
<feature type="region of interest" description="Disordered" evidence="1">
    <location>
        <begin position="437"/>
        <end position="499"/>
    </location>
</feature>
<feature type="compositionally biased region" description="Basic residues" evidence="1">
    <location>
        <begin position="539"/>
        <end position="555"/>
    </location>
</feature>
<feature type="compositionally biased region" description="Low complexity" evidence="1">
    <location>
        <begin position="1047"/>
        <end position="1062"/>
    </location>
</feature>
<feature type="compositionally biased region" description="Low complexity" evidence="1">
    <location>
        <begin position="768"/>
        <end position="782"/>
    </location>
</feature>
<comment type="caution">
    <text evidence="2">The sequence shown here is derived from an EMBL/GenBank/DDBJ whole genome shotgun (WGS) entry which is preliminary data.</text>
</comment>
<organism evidence="2 3">
    <name type="scientific">Marasmius oreades</name>
    <name type="common">fairy-ring Marasmius</name>
    <dbReference type="NCBI Taxonomy" id="181124"/>
    <lineage>
        <taxon>Eukaryota</taxon>
        <taxon>Fungi</taxon>
        <taxon>Dikarya</taxon>
        <taxon>Basidiomycota</taxon>
        <taxon>Agaricomycotina</taxon>
        <taxon>Agaricomycetes</taxon>
        <taxon>Agaricomycetidae</taxon>
        <taxon>Agaricales</taxon>
        <taxon>Marasmiineae</taxon>
        <taxon>Marasmiaceae</taxon>
        <taxon>Marasmius</taxon>
    </lineage>
</organism>
<feature type="compositionally biased region" description="Low complexity" evidence="1">
    <location>
        <begin position="654"/>
        <end position="667"/>
    </location>
</feature>
<feature type="compositionally biased region" description="Basic and acidic residues" evidence="1">
    <location>
        <begin position="858"/>
        <end position="871"/>
    </location>
</feature>
<feature type="compositionally biased region" description="Low complexity" evidence="1">
    <location>
        <begin position="303"/>
        <end position="317"/>
    </location>
</feature>
<feature type="compositionally biased region" description="Polar residues" evidence="1">
    <location>
        <begin position="1069"/>
        <end position="1093"/>
    </location>
</feature>
<feature type="compositionally biased region" description="Acidic residues" evidence="1">
    <location>
        <begin position="1171"/>
        <end position="1186"/>
    </location>
</feature>
<feature type="compositionally biased region" description="Low complexity" evidence="1">
    <location>
        <begin position="177"/>
        <end position="191"/>
    </location>
</feature>
<feature type="compositionally biased region" description="Polar residues" evidence="1">
    <location>
        <begin position="318"/>
        <end position="347"/>
    </location>
</feature>
<gene>
    <name evidence="2" type="ORF">E1B28_002781</name>
</gene>
<feature type="region of interest" description="Disordered" evidence="1">
    <location>
        <begin position="271"/>
        <end position="369"/>
    </location>
</feature>
<evidence type="ECO:0000256" key="1">
    <source>
        <dbReference type="SAM" id="MobiDB-lite"/>
    </source>
</evidence>
<feature type="region of interest" description="Disordered" evidence="1">
    <location>
        <begin position="858"/>
        <end position="935"/>
    </location>
</feature>
<dbReference type="OrthoDB" id="3071736at2759"/>
<reference evidence="2" key="1">
    <citation type="journal article" date="2021" name="Genome Biol. Evol.">
        <title>The assembled and annotated genome of the fairy-ring fungus Marasmius oreades.</title>
        <authorList>
            <person name="Hiltunen M."/>
            <person name="Ament-Velasquez S.L."/>
            <person name="Johannesson H."/>
        </authorList>
    </citation>
    <scope>NUCLEOTIDE SEQUENCE</scope>
    <source>
        <strain evidence="2">03SP1</strain>
    </source>
</reference>
<proteinExistence type="predicted"/>
<evidence type="ECO:0000313" key="2">
    <source>
        <dbReference type="EMBL" id="KAG7086860.1"/>
    </source>
</evidence>
<feature type="compositionally biased region" description="Low complexity" evidence="1">
    <location>
        <begin position="727"/>
        <end position="740"/>
    </location>
</feature>
<evidence type="ECO:0000313" key="3">
    <source>
        <dbReference type="Proteomes" id="UP001049176"/>
    </source>
</evidence>
<feature type="region of interest" description="Disordered" evidence="1">
    <location>
        <begin position="217"/>
        <end position="236"/>
    </location>
</feature>
<feature type="compositionally biased region" description="Polar residues" evidence="1">
    <location>
        <begin position="1002"/>
        <end position="1018"/>
    </location>
</feature>
<feature type="compositionally biased region" description="Low complexity" evidence="1">
    <location>
        <begin position="605"/>
        <end position="641"/>
    </location>
</feature>
<feature type="region of interest" description="Disordered" evidence="1">
    <location>
        <begin position="531"/>
        <end position="687"/>
    </location>
</feature>
<feature type="region of interest" description="Disordered" evidence="1">
    <location>
        <begin position="165"/>
        <end position="191"/>
    </location>
</feature>
<feature type="compositionally biased region" description="Polar residues" evidence="1">
    <location>
        <begin position="447"/>
        <end position="461"/>
    </location>
</feature>
<dbReference type="KEGG" id="more:E1B28_002781"/>
<protein>
    <submittedName>
        <fullName evidence="2">Uncharacterized protein</fullName>
    </submittedName>
</protein>
<feature type="compositionally biased region" description="Acidic residues" evidence="1">
    <location>
        <begin position="872"/>
        <end position="882"/>
    </location>
</feature>
<keyword evidence="3" id="KW-1185">Reference proteome</keyword>
<accession>A0A9P7RPC2</accession>
<feature type="compositionally biased region" description="Polar residues" evidence="1">
    <location>
        <begin position="671"/>
        <end position="687"/>
    </location>
</feature>